<keyword evidence="2" id="KW-0272">Extracellular matrix</keyword>
<dbReference type="PROSITE" id="PS51020">
    <property type="entry name" value="SPONDIN"/>
    <property type="match status" value="1"/>
</dbReference>
<reference evidence="10" key="1">
    <citation type="submission" date="2025-08" db="UniProtKB">
        <authorList>
            <consortium name="RefSeq"/>
        </authorList>
    </citation>
    <scope>IDENTIFICATION</scope>
</reference>
<accession>A0A6J1PB79</accession>
<keyword evidence="2" id="KW-0964">Secreted</keyword>
<evidence type="ECO:0000313" key="10">
    <source>
        <dbReference type="RefSeq" id="XP_023955115.2"/>
    </source>
</evidence>
<evidence type="ECO:0000256" key="5">
    <source>
        <dbReference type="SAM" id="MobiDB-lite"/>
    </source>
</evidence>
<feature type="region of interest" description="Disordered" evidence="5">
    <location>
        <begin position="428"/>
        <end position="452"/>
    </location>
</feature>
<dbReference type="Pfam" id="PF06468">
    <property type="entry name" value="Spond_N"/>
    <property type="match status" value="1"/>
</dbReference>
<dbReference type="GeneID" id="112058483"/>
<proteinExistence type="predicted"/>
<dbReference type="RefSeq" id="XP_023955115.2">
    <property type="nucleotide sequence ID" value="XM_024099347.2"/>
</dbReference>
<feature type="signal peptide" evidence="6">
    <location>
        <begin position="1"/>
        <end position="26"/>
    </location>
</feature>
<dbReference type="OrthoDB" id="347314at2759"/>
<dbReference type="GO" id="GO:0007155">
    <property type="term" value="P:cell adhesion"/>
    <property type="evidence" value="ECO:0007669"/>
    <property type="project" value="TreeGrafter"/>
</dbReference>
<dbReference type="GO" id="GO:0031012">
    <property type="term" value="C:extracellular matrix"/>
    <property type="evidence" value="ECO:0007669"/>
    <property type="project" value="TreeGrafter"/>
</dbReference>
<dbReference type="PANTHER" id="PTHR11311">
    <property type="entry name" value="SPONDIN"/>
    <property type="match status" value="1"/>
</dbReference>
<evidence type="ECO:0000313" key="9">
    <source>
        <dbReference type="Proteomes" id="UP001652582"/>
    </source>
</evidence>
<dbReference type="InterPro" id="IPR038678">
    <property type="entry name" value="Spondin_N_sf"/>
</dbReference>
<evidence type="ECO:0000259" key="8">
    <source>
        <dbReference type="PROSITE" id="PS51020"/>
    </source>
</evidence>
<evidence type="ECO:0000256" key="2">
    <source>
        <dbReference type="ARBA" id="ARBA00022530"/>
    </source>
</evidence>
<dbReference type="InterPro" id="IPR009465">
    <property type="entry name" value="Spondin_N"/>
</dbReference>
<keyword evidence="3" id="KW-0677">Repeat</keyword>
<dbReference type="KEGG" id="bany:112058483"/>
<evidence type="ECO:0000259" key="7">
    <source>
        <dbReference type="PROSITE" id="PS51019"/>
    </source>
</evidence>
<feature type="domain" description="Reelin" evidence="7">
    <location>
        <begin position="15"/>
        <end position="188"/>
    </location>
</feature>
<dbReference type="Gene3D" id="2.20.100.10">
    <property type="entry name" value="Thrombospondin type-1 (TSP1) repeat"/>
    <property type="match status" value="1"/>
</dbReference>
<evidence type="ECO:0000256" key="4">
    <source>
        <dbReference type="ARBA" id="ARBA00023157"/>
    </source>
</evidence>
<dbReference type="InterPro" id="IPR051418">
    <property type="entry name" value="Spondin/Thrombospondin_T1"/>
</dbReference>
<keyword evidence="6" id="KW-0732">Signal</keyword>
<dbReference type="Gene3D" id="2.60.40.2130">
    <property type="entry name" value="F-spondin domain"/>
    <property type="match status" value="1"/>
</dbReference>
<keyword evidence="4" id="KW-1015">Disulfide bond</keyword>
<dbReference type="CDD" id="cd08544">
    <property type="entry name" value="Reeler"/>
    <property type="match status" value="1"/>
</dbReference>
<protein>
    <submittedName>
        <fullName evidence="10">Spondin-2-like</fullName>
    </submittedName>
</protein>
<dbReference type="Pfam" id="PF02014">
    <property type="entry name" value="Reeler"/>
    <property type="match status" value="1"/>
</dbReference>
<evidence type="ECO:0000256" key="6">
    <source>
        <dbReference type="SAM" id="SignalP"/>
    </source>
</evidence>
<dbReference type="AlphaFoldDB" id="A0A6J1PB79"/>
<dbReference type="NCBIfam" id="NF038123">
    <property type="entry name" value="NF038123_dom"/>
    <property type="match status" value="1"/>
</dbReference>
<evidence type="ECO:0000256" key="1">
    <source>
        <dbReference type="ARBA" id="ARBA00004498"/>
    </source>
</evidence>
<dbReference type="InterPro" id="IPR042307">
    <property type="entry name" value="Reeler_sf"/>
</dbReference>
<dbReference type="Proteomes" id="UP001652582">
    <property type="component" value="Chromosome 9"/>
</dbReference>
<gene>
    <name evidence="10" type="primary">LOC112058483</name>
</gene>
<sequence length="531" mass="60261">MKTRLNISGYYKQLICWLVVLRVCGCDEVCDRRPLGTKTEPLPPDNRFQIEILDIYNNQYIPNKNYTVRLFSMDGVSTFIAFTISARGDTKPNERNHRKPIPLSPGQIRPYPDSHAVWSSICENTVIQKDVTAKTSVQVEWRAPPKDQKCVTIYVVLAVVPDVWYNYEGPLSKQVCEDRRNMEDMQPMENGNCEVCEDAQYLLTFEGIWSCHTHPLLFPKHELAASPHFSDVVGASHNKNYNVFKVYSDASEALKMLAEQGNTTKLEMEMINLVGVSVRTVIKASGQPRPNMVTHSIFRVSREHHLVSLVTAIIPSPDWFLGVSNMELCEVNTNKWATNLTLNLYPLDAGTDSGIKFDSPNEDTMPPKPISSAVINKSVSKEQFKPFARLHFNLMRTYPTIDCETSTTVYEFTDNEEKPEVSIHYVPSEISPTTAPPPTEEFSPDPDTSEECPMTAWEEWEPCAGECIDNVYIGYKTRSRYYLVDGVAVGKDLDGPDVEVPEECFNKYSDHETAPCEEECEEEETVIRYSN</sequence>
<keyword evidence="9" id="KW-1185">Reference proteome</keyword>
<dbReference type="InterPro" id="IPR036383">
    <property type="entry name" value="TSP1_rpt_sf"/>
</dbReference>
<name>A0A6J1PB79_BICAN</name>
<comment type="subcellular location">
    <subcellularLocation>
        <location evidence="1">Secreted</location>
        <location evidence="1">Extracellular space</location>
        <location evidence="1">Extracellular matrix</location>
    </subcellularLocation>
</comment>
<dbReference type="PANTHER" id="PTHR11311:SF16">
    <property type="entry name" value="SPONDIN-1"/>
    <property type="match status" value="1"/>
</dbReference>
<organism evidence="9 10">
    <name type="scientific">Bicyclus anynana</name>
    <name type="common">Squinting bush brown butterfly</name>
    <dbReference type="NCBI Taxonomy" id="110368"/>
    <lineage>
        <taxon>Eukaryota</taxon>
        <taxon>Metazoa</taxon>
        <taxon>Ecdysozoa</taxon>
        <taxon>Arthropoda</taxon>
        <taxon>Hexapoda</taxon>
        <taxon>Insecta</taxon>
        <taxon>Pterygota</taxon>
        <taxon>Neoptera</taxon>
        <taxon>Endopterygota</taxon>
        <taxon>Lepidoptera</taxon>
        <taxon>Glossata</taxon>
        <taxon>Ditrysia</taxon>
        <taxon>Papilionoidea</taxon>
        <taxon>Nymphalidae</taxon>
        <taxon>Satyrinae</taxon>
        <taxon>Satyrini</taxon>
        <taxon>Mycalesina</taxon>
        <taxon>Bicyclus</taxon>
    </lineage>
</organism>
<evidence type="ECO:0000256" key="3">
    <source>
        <dbReference type="ARBA" id="ARBA00022737"/>
    </source>
</evidence>
<feature type="domain" description="Spondin" evidence="8">
    <location>
        <begin position="189"/>
        <end position="386"/>
    </location>
</feature>
<dbReference type="Gene3D" id="2.60.40.4060">
    <property type="entry name" value="Reeler domain"/>
    <property type="match status" value="1"/>
</dbReference>
<feature type="chain" id="PRO_5045117794" evidence="6">
    <location>
        <begin position="27"/>
        <end position="531"/>
    </location>
</feature>
<dbReference type="PROSITE" id="PS51019">
    <property type="entry name" value="REELIN"/>
    <property type="match status" value="1"/>
</dbReference>
<dbReference type="InterPro" id="IPR002861">
    <property type="entry name" value="Reeler_dom"/>
</dbReference>